<organism evidence="2 3">
    <name type="scientific">Flaviramulus aquimarinus</name>
    <dbReference type="NCBI Taxonomy" id="1170456"/>
    <lineage>
        <taxon>Bacteria</taxon>
        <taxon>Pseudomonadati</taxon>
        <taxon>Bacteroidota</taxon>
        <taxon>Flavobacteriia</taxon>
        <taxon>Flavobacteriales</taxon>
        <taxon>Flavobacteriaceae</taxon>
        <taxon>Flaviramulus</taxon>
    </lineage>
</organism>
<dbReference type="Proteomes" id="UP001500433">
    <property type="component" value="Unassembled WGS sequence"/>
</dbReference>
<dbReference type="EMBL" id="BAABJH010000001">
    <property type="protein sequence ID" value="GAA4888378.1"/>
    <property type="molecule type" value="Genomic_DNA"/>
</dbReference>
<proteinExistence type="predicted"/>
<keyword evidence="1" id="KW-0732">Signal</keyword>
<sequence length="123" mass="13597">MKVKNLIVLSTLMVSLLTFTSFKTPTISNAPISESLIQDGLIVYATYSGHSDSGYNFVVKDRKGNEQTLTFQKVDDGVLKTFDLNSEALVGTKFKVIFNRNASSTDDNLVDTITSLEKMETAY</sequence>
<gene>
    <name evidence="2" type="ORF">GCM10023311_10340</name>
</gene>
<evidence type="ECO:0000313" key="3">
    <source>
        <dbReference type="Proteomes" id="UP001500433"/>
    </source>
</evidence>
<accession>A0ABP9EVZ2</accession>
<keyword evidence="3" id="KW-1185">Reference proteome</keyword>
<evidence type="ECO:0000256" key="1">
    <source>
        <dbReference type="SAM" id="SignalP"/>
    </source>
</evidence>
<reference evidence="3" key="1">
    <citation type="journal article" date="2019" name="Int. J. Syst. Evol. Microbiol.">
        <title>The Global Catalogue of Microorganisms (GCM) 10K type strain sequencing project: providing services to taxonomists for standard genome sequencing and annotation.</title>
        <authorList>
            <consortium name="The Broad Institute Genomics Platform"/>
            <consortium name="The Broad Institute Genome Sequencing Center for Infectious Disease"/>
            <person name="Wu L."/>
            <person name="Ma J."/>
        </authorList>
    </citation>
    <scope>NUCLEOTIDE SEQUENCE [LARGE SCALE GENOMIC DNA]</scope>
    <source>
        <strain evidence="3">JCM 18274</strain>
    </source>
</reference>
<feature type="signal peptide" evidence="1">
    <location>
        <begin position="1"/>
        <end position="23"/>
    </location>
</feature>
<protein>
    <submittedName>
        <fullName evidence="2">Uncharacterized protein</fullName>
    </submittedName>
</protein>
<comment type="caution">
    <text evidence="2">The sequence shown here is derived from an EMBL/GenBank/DDBJ whole genome shotgun (WGS) entry which is preliminary data.</text>
</comment>
<dbReference type="RefSeq" id="WP_345272969.1">
    <property type="nucleotide sequence ID" value="NZ_BAABJH010000001.1"/>
</dbReference>
<name>A0ABP9EVZ2_9FLAO</name>
<evidence type="ECO:0000313" key="2">
    <source>
        <dbReference type="EMBL" id="GAA4888378.1"/>
    </source>
</evidence>
<feature type="chain" id="PRO_5045235420" evidence="1">
    <location>
        <begin position="24"/>
        <end position="123"/>
    </location>
</feature>